<evidence type="ECO:0000256" key="1">
    <source>
        <dbReference type="ARBA" id="ARBA00004141"/>
    </source>
</evidence>
<evidence type="ECO:0000256" key="7">
    <source>
        <dbReference type="ARBA" id="ARBA00023136"/>
    </source>
</evidence>
<keyword evidence="5 8" id="KW-1133">Transmembrane helix</keyword>
<keyword evidence="6" id="KW-0406">Ion transport</keyword>
<keyword evidence="4 8" id="KW-0812">Transmembrane</keyword>
<evidence type="ECO:0000256" key="8">
    <source>
        <dbReference type="SAM" id="Phobius"/>
    </source>
</evidence>
<dbReference type="InterPro" id="IPR002524">
    <property type="entry name" value="Cation_efflux"/>
</dbReference>
<feature type="transmembrane region" description="Helical" evidence="8">
    <location>
        <begin position="118"/>
        <end position="142"/>
    </location>
</feature>
<sequence length="302" mass="32003">MTHAHHHDHHHAPKRFGVAFAVGAALNLGLVIAEVTFGFLSNSVALVSDGVHNLSDVLGLLLAWAGSWLATRQPSDRRTYGYRRASILAALANAALLLTATGGLIVEAVQRLFDAQPIASGMVLWVASVAIAVNLGTALLFMRGRESDINIRGAFLHLMADAAVSLGVVIAALLISKTGWLWLDPVASLGVALVVLASGWGLMRSALDLALDAVPPGVDRSAVEDYLAGLPGVTEVHDLHIWGMSTTETALTAHLVRPGALPDDALLDQIAQELERQFHIHHVTIQLENGALACRYAPAHVV</sequence>
<evidence type="ECO:0000256" key="2">
    <source>
        <dbReference type="ARBA" id="ARBA00008873"/>
    </source>
</evidence>
<dbReference type="PANTHER" id="PTHR11562">
    <property type="entry name" value="CATION EFFLUX PROTEIN/ ZINC TRANSPORTER"/>
    <property type="match status" value="1"/>
</dbReference>
<feature type="transmembrane region" description="Helical" evidence="8">
    <location>
        <begin position="16"/>
        <end position="39"/>
    </location>
</feature>
<dbReference type="EMBL" id="OY288114">
    <property type="protein sequence ID" value="CAJ0881237.1"/>
    <property type="molecule type" value="Genomic_DNA"/>
</dbReference>
<dbReference type="Gene3D" id="1.20.1510.10">
    <property type="entry name" value="Cation efflux protein transmembrane domain"/>
    <property type="match status" value="1"/>
</dbReference>
<dbReference type="Pfam" id="PF01545">
    <property type="entry name" value="Cation_efflux"/>
    <property type="match status" value="1"/>
</dbReference>
<name>A0AA48M1K5_9ZZZZ</name>
<evidence type="ECO:0000256" key="4">
    <source>
        <dbReference type="ARBA" id="ARBA00022692"/>
    </source>
</evidence>
<dbReference type="InterPro" id="IPR027469">
    <property type="entry name" value="Cation_efflux_TMD_sf"/>
</dbReference>
<proteinExistence type="inferred from homology"/>
<dbReference type="SUPFAM" id="SSF160240">
    <property type="entry name" value="Cation efflux protein cytoplasmic domain-like"/>
    <property type="match status" value="1"/>
</dbReference>
<reference evidence="11" key="1">
    <citation type="submission" date="2023-07" db="EMBL/GenBank/DDBJ databases">
        <authorList>
            <person name="Pelsma A.J. K."/>
        </authorList>
    </citation>
    <scope>NUCLEOTIDE SEQUENCE</scope>
</reference>
<feature type="transmembrane region" description="Helical" evidence="8">
    <location>
        <begin position="51"/>
        <end position="70"/>
    </location>
</feature>
<dbReference type="Pfam" id="PF16916">
    <property type="entry name" value="ZT_dimer"/>
    <property type="match status" value="1"/>
</dbReference>
<comment type="subcellular location">
    <subcellularLocation>
        <location evidence="1">Membrane</location>
        <topology evidence="1">Multi-pass membrane protein</topology>
    </subcellularLocation>
</comment>
<feature type="domain" description="Cation efflux protein cytoplasmic" evidence="10">
    <location>
        <begin position="215"/>
        <end position="288"/>
    </location>
</feature>
<evidence type="ECO:0000259" key="10">
    <source>
        <dbReference type="Pfam" id="PF16916"/>
    </source>
</evidence>
<feature type="transmembrane region" description="Helical" evidence="8">
    <location>
        <begin position="154"/>
        <end position="175"/>
    </location>
</feature>
<evidence type="ECO:0000259" key="9">
    <source>
        <dbReference type="Pfam" id="PF01545"/>
    </source>
</evidence>
<feature type="domain" description="Cation efflux protein transmembrane" evidence="9">
    <location>
        <begin position="22"/>
        <end position="208"/>
    </location>
</feature>
<feature type="transmembrane region" description="Helical" evidence="8">
    <location>
        <begin position="82"/>
        <end position="106"/>
    </location>
</feature>
<dbReference type="GO" id="GO:0005886">
    <property type="term" value="C:plasma membrane"/>
    <property type="evidence" value="ECO:0007669"/>
    <property type="project" value="TreeGrafter"/>
</dbReference>
<evidence type="ECO:0000256" key="6">
    <source>
        <dbReference type="ARBA" id="ARBA00023065"/>
    </source>
</evidence>
<comment type="similarity">
    <text evidence="2">Belongs to the cation diffusion facilitator (CDF) transporter (TC 2.A.4) family. SLC30A subfamily.</text>
</comment>
<accession>A0AA48M1K5</accession>
<evidence type="ECO:0000313" key="11">
    <source>
        <dbReference type="EMBL" id="CAJ0881237.1"/>
    </source>
</evidence>
<dbReference type="SUPFAM" id="SSF161111">
    <property type="entry name" value="Cation efflux protein transmembrane domain-like"/>
    <property type="match status" value="1"/>
</dbReference>
<protein>
    <submittedName>
        <fullName evidence="11">Cadmium, cobalt and zinc/H(+)-K(+) antiporter</fullName>
    </submittedName>
</protein>
<dbReference type="NCBIfam" id="TIGR01297">
    <property type="entry name" value="CDF"/>
    <property type="match status" value="1"/>
</dbReference>
<dbReference type="InterPro" id="IPR027470">
    <property type="entry name" value="Cation_efflux_CTD"/>
</dbReference>
<gene>
    <name evidence="11" type="primary">czcD</name>
    <name evidence="11" type="ORF">AMST5_03227</name>
</gene>
<dbReference type="GO" id="GO:0005385">
    <property type="term" value="F:zinc ion transmembrane transporter activity"/>
    <property type="evidence" value="ECO:0007669"/>
    <property type="project" value="TreeGrafter"/>
</dbReference>
<evidence type="ECO:0000256" key="5">
    <source>
        <dbReference type="ARBA" id="ARBA00022989"/>
    </source>
</evidence>
<keyword evidence="3" id="KW-0813">Transport</keyword>
<feature type="transmembrane region" description="Helical" evidence="8">
    <location>
        <begin position="181"/>
        <end position="202"/>
    </location>
</feature>
<dbReference type="AlphaFoldDB" id="A0AA48M1K5"/>
<evidence type="ECO:0000256" key="3">
    <source>
        <dbReference type="ARBA" id="ARBA00022448"/>
    </source>
</evidence>
<dbReference type="PANTHER" id="PTHR11562:SF17">
    <property type="entry name" value="RE54080P-RELATED"/>
    <property type="match status" value="1"/>
</dbReference>
<dbReference type="InterPro" id="IPR036837">
    <property type="entry name" value="Cation_efflux_CTD_sf"/>
</dbReference>
<keyword evidence="7 8" id="KW-0472">Membrane</keyword>
<organism evidence="11">
    <name type="scientific">freshwater sediment metagenome</name>
    <dbReference type="NCBI Taxonomy" id="556182"/>
    <lineage>
        <taxon>unclassified sequences</taxon>
        <taxon>metagenomes</taxon>
        <taxon>ecological metagenomes</taxon>
    </lineage>
</organism>
<dbReference type="InterPro" id="IPR058533">
    <property type="entry name" value="Cation_efflux_TM"/>
</dbReference>
<dbReference type="InterPro" id="IPR050681">
    <property type="entry name" value="CDF/SLC30A"/>
</dbReference>